<dbReference type="EMBL" id="CP047224">
    <property type="protein sequence ID" value="QHD65406.1"/>
    <property type="molecule type" value="Genomic_DNA"/>
</dbReference>
<dbReference type="RefSeq" id="WP_160095771.1">
    <property type="nucleotide sequence ID" value="NZ_CP047224.1"/>
</dbReference>
<dbReference type="PANTHER" id="PTHR10302">
    <property type="entry name" value="SINGLE-STRANDED DNA-BINDING PROTEIN"/>
    <property type="match status" value="1"/>
</dbReference>
<dbReference type="Proteomes" id="UP000464912">
    <property type="component" value="Chromosome"/>
</dbReference>
<protein>
    <recommendedName>
        <fullName evidence="3 4">Single-stranded DNA-binding protein</fullName>
        <shortName evidence="3">SSB</shortName>
    </recommendedName>
</protein>
<gene>
    <name evidence="5" type="primary">ssb</name>
    <name evidence="5" type="ORF">GP480_03090</name>
</gene>
<dbReference type="KEGG" id="nef:GP480_03090"/>
<dbReference type="CDD" id="cd04496">
    <property type="entry name" value="SSB_OBF"/>
    <property type="match status" value="1"/>
</dbReference>
<dbReference type="Gene3D" id="2.40.50.140">
    <property type="entry name" value="Nucleic acid-binding proteins"/>
    <property type="match status" value="1"/>
</dbReference>
<keyword evidence="2 3" id="KW-0233">DNA recombination</keyword>
<evidence type="ECO:0000313" key="6">
    <source>
        <dbReference type="Proteomes" id="UP000464912"/>
    </source>
</evidence>
<comment type="function">
    <text evidence="3">Plays an important role in DNA replication, recombination and repair. Binds to ssDNA and to an array of partner proteins to recruit them to their sites of action during DNA metabolism.</text>
</comment>
<dbReference type="SUPFAM" id="SSF50249">
    <property type="entry name" value="Nucleic acid-binding proteins"/>
    <property type="match status" value="1"/>
</dbReference>
<dbReference type="Pfam" id="PF00436">
    <property type="entry name" value="SSB"/>
    <property type="match status" value="1"/>
</dbReference>
<dbReference type="PROSITE" id="PS50935">
    <property type="entry name" value="SSB"/>
    <property type="match status" value="1"/>
</dbReference>
<reference evidence="5 6" key="1">
    <citation type="journal article" date="2020" name="MBio">
        <title>Erratum for Teymournejad et al., 'Isolation and Molecular Analysis of a Novel Neorickettsia Species That Causes Potomac Horse Fever'.</title>
        <authorList>
            <person name="Teymournejad O."/>
            <person name="Lin M."/>
            <person name="Bekebrede H."/>
            <person name="Kamr A."/>
            <person name="Toribio R.E."/>
            <person name="Arroyo L.G."/>
            <person name="Baird J.D."/>
            <person name="Rikihisa Y."/>
        </authorList>
    </citation>
    <scope>NUCLEOTIDE SEQUENCE [LARGE SCALE GENOMIC DNA]</scope>
    <source>
        <strain evidence="5 6">Fin17</strain>
    </source>
</reference>
<dbReference type="GO" id="GO:0006281">
    <property type="term" value="P:DNA repair"/>
    <property type="evidence" value="ECO:0007669"/>
    <property type="project" value="UniProtKB-UniRule"/>
</dbReference>
<dbReference type="PIRSF" id="PIRSF002070">
    <property type="entry name" value="SSB"/>
    <property type="match status" value="1"/>
</dbReference>
<evidence type="ECO:0000256" key="1">
    <source>
        <dbReference type="ARBA" id="ARBA00023125"/>
    </source>
</evidence>
<name>A0A6P1GAD1_9RICK</name>
<dbReference type="GO" id="GO:0006260">
    <property type="term" value="P:DNA replication"/>
    <property type="evidence" value="ECO:0007669"/>
    <property type="project" value="UniProtKB-UniRule"/>
</dbReference>
<accession>A0A6P1GAD1</accession>
<evidence type="ECO:0000313" key="5">
    <source>
        <dbReference type="EMBL" id="QHD65406.1"/>
    </source>
</evidence>
<sequence length="151" mass="16830">MINKVILVGNLGKDPEVRTMSNAKQVATFSLATTENWNDKNTGERVSKTEWHQVVVFNEPLIKVISNYVNKGTRLYIEGSLQTRKWTDNNGIERYTTEVVLNPFNSVLKILSSQGNGEANYAGAQSNNIKSDLGTATNHVENVLDDDDIPF</sequence>
<reference evidence="5 6" key="2">
    <citation type="journal article" date="2020" name="MBio">
        <title>Isolation and Molecular Analysis of a Novel Neorickettsia Species That Causes Potomac Horse Fever.</title>
        <authorList>
            <person name="Teymournejad O."/>
            <person name="Lin M."/>
            <person name="Bekebrede H."/>
            <person name="Kamr A."/>
            <person name="Toribio R.E."/>
            <person name="Arroyo L.G."/>
            <person name="Baird J.D."/>
            <person name="Rikihisa Y."/>
        </authorList>
    </citation>
    <scope>NUCLEOTIDE SEQUENCE [LARGE SCALE GENOMIC DNA]</scope>
    <source>
        <strain evidence="5 6">Fin17</strain>
    </source>
</reference>
<dbReference type="AlphaFoldDB" id="A0A6P1GAD1"/>
<dbReference type="NCBIfam" id="TIGR00621">
    <property type="entry name" value="ssb"/>
    <property type="match status" value="1"/>
</dbReference>
<keyword evidence="3" id="KW-0235">DNA replication</keyword>
<dbReference type="GO" id="GO:0009295">
    <property type="term" value="C:nucleoid"/>
    <property type="evidence" value="ECO:0007669"/>
    <property type="project" value="TreeGrafter"/>
</dbReference>
<evidence type="ECO:0000256" key="2">
    <source>
        <dbReference type="ARBA" id="ARBA00023172"/>
    </source>
</evidence>
<keyword evidence="1 3" id="KW-0238">DNA-binding</keyword>
<dbReference type="GO" id="GO:0006310">
    <property type="term" value="P:DNA recombination"/>
    <property type="evidence" value="ECO:0007669"/>
    <property type="project" value="UniProtKB-UniRule"/>
</dbReference>
<dbReference type="InterPro" id="IPR011344">
    <property type="entry name" value="ssDNA-bd"/>
</dbReference>
<dbReference type="InterPro" id="IPR012340">
    <property type="entry name" value="NA-bd_OB-fold"/>
</dbReference>
<organism evidence="5 6">
    <name type="scientific">Neorickettsia findlayensis</name>
    <dbReference type="NCBI Taxonomy" id="2686014"/>
    <lineage>
        <taxon>Bacteria</taxon>
        <taxon>Pseudomonadati</taxon>
        <taxon>Pseudomonadota</taxon>
        <taxon>Alphaproteobacteria</taxon>
        <taxon>Rickettsiales</taxon>
        <taxon>Anaplasmataceae</taxon>
        <taxon>Neorickettsia</taxon>
    </lineage>
</organism>
<keyword evidence="3" id="KW-0227">DNA damage</keyword>
<comment type="caution">
    <text evidence="3">Lacks conserved residue(s) required for the propagation of feature annotation.</text>
</comment>
<dbReference type="HAMAP" id="MF_00984">
    <property type="entry name" value="SSB"/>
    <property type="match status" value="1"/>
</dbReference>
<proteinExistence type="inferred from homology"/>
<evidence type="ECO:0000256" key="4">
    <source>
        <dbReference type="PIRNR" id="PIRNR002070"/>
    </source>
</evidence>
<keyword evidence="6" id="KW-1185">Reference proteome</keyword>
<feature type="short sequence motif" description="Important for interaction with partner proteins" evidence="3">
    <location>
        <begin position="146"/>
        <end position="151"/>
    </location>
</feature>
<comment type="subunit">
    <text evidence="3">Homotetramer.</text>
</comment>
<dbReference type="PANTHER" id="PTHR10302:SF27">
    <property type="entry name" value="SINGLE-STRANDED DNA-BINDING PROTEIN"/>
    <property type="match status" value="1"/>
</dbReference>
<dbReference type="InterPro" id="IPR000424">
    <property type="entry name" value="Primosome_PriB/ssb"/>
</dbReference>
<evidence type="ECO:0000256" key="3">
    <source>
        <dbReference type="HAMAP-Rule" id="MF_00984"/>
    </source>
</evidence>
<dbReference type="GO" id="GO:0003697">
    <property type="term" value="F:single-stranded DNA binding"/>
    <property type="evidence" value="ECO:0007669"/>
    <property type="project" value="UniProtKB-UniRule"/>
</dbReference>
<keyword evidence="3" id="KW-0234">DNA repair</keyword>